<gene>
    <name evidence="3" type="ORF">DLAC_02561</name>
</gene>
<evidence type="ECO:0000256" key="2">
    <source>
        <dbReference type="SAM" id="MobiDB-lite"/>
    </source>
</evidence>
<reference evidence="3 4" key="1">
    <citation type="submission" date="2015-12" db="EMBL/GenBank/DDBJ databases">
        <title>Dictyostelia acquired genes for synthesis and detection of signals that induce cell-type specialization by lateral gene transfer from prokaryotes.</title>
        <authorList>
            <person name="Gloeckner G."/>
            <person name="Schaap P."/>
        </authorList>
    </citation>
    <scope>NUCLEOTIDE SEQUENCE [LARGE SCALE GENOMIC DNA]</scope>
    <source>
        <strain evidence="3 4">TK</strain>
    </source>
</reference>
<feature type="coiled-coil region" evidence="1">
    <location>
        <begin position="23"/>
        <end position="110"/>
    </location>
</feature>
<feature type="compositionally biased region" description="Acidic residues" evidence="2">
    <location>
        <begin position="1"/>
        <end position="11"/>
    </location>
</feature>
<dbReference type="InParanoid" id="A0A152A365"/>
<dbReference type="Proteomes" id="UP000076078">
    <property type="component" value="Unassembled WGS sequence"/>
</dbReference>
<evidence type="ECO:0000313" key="3">
    <source>
        <dbReference type="EMBL" id="KYR00547.1"/>
    </source>
</evidence>
<keyword evidence="4" id="KW-1185">Reference proteome</keyword>
<protein>
    <submittedName>
        <fullName evidence="3">Uncharacterized protein</fullName>
    </submittedName>
</protein>
<keyword evidence="1" id="KW-0175">Coiled coil</keyword>
<name>A0A152A365_TIELA</name>
<proteinExistence type="predicted"/>
<comment type="caution">
    <text evidence="3">The sequence shown here is derived from an EMBL/GenBank/DDBJ whole genome shotgun (WGS) entry which is preliminary data.</text>
</comment>
<dbReference type="AlphaFoldDB" id="A0A152A365"/>
<accession>A0A152A365</accession>
<feature type="region of interest" description="Disordered" evidence="2">
    <location>
        <begin position="1"/>
        <end position="23"/>
    </location>
</feature>
<dbReference type="EMBL" id="LODT01000013">
    <property type="protein sequence ID" value="KYR00547.1"/>
    <property type="molecule type" value="Genomic_DNA"/>
</dbReference>
<evidence type="ECO:0000256" key="1">
    <source>
        <dbReference type="SAM" id="Coils"/>
    </source>
</evidence>
<evidence type="ECO:0000313" key="4">
    <source>
        <dbReference type="Proteomes" id="UP000076078"/>
    </source>
</evidence>
<sequence length="116" mass="13790">MSNEIDDDDLYGDIKQTIESSDDEGYKEKFKDLQLEIQQLTDRINKNELELKVSNENNLALKKDKEQLQKINEILMKNISCLFKTAQLEIQRKDKEIDNLRDQIESFRNNNNINRK</sequence>
<organism evidence="3 4">
    <name type="scientific">Tieghemostelium lacteum</name>
    <name type="common">Slime mold</name>
    <name type="synonym">Dictyostelium lacteum</name>
    <dbReference type="NCBI Taxonomy" id="361077"/>
    <lineage>
        <taxon>Eukaryota</taxon>
        <taxon>Amoebozoa</taxon>
        <taxon>Evosea</taxon>
        <taxon>Eumycetozoa</taxon>
        <taxon>Dictyostelia</taxon>
        <taxon>Dictyosteliales</taxon>
        <taxon>Raperosteliaceae</taxon>
        <taxon>Tieghemostelium</taxon>
    </lineage>
</organism>
<dbReference type="OrthoDB" id="1938039at2759"/>